<keyword evidence="20" id="KW-1185">Reference proteome</keyword>
<dbReference type="PROSITE" id="PS50280">
    <property type="entry name" value="SET"/>
    <property type="match status" value="1"/>
</dbReference>
<dbReference type="InterPro" id="IPR019787">
    <property type="entry name" value="Znf_PHD-finger"/>
</dbReference>
<dbReference type="GO" id="GO:0140938">
    <property type="term" value="F:histone H3 methyltransferase activity"/>
    <property type="evidence" value="ECO:0007669"/>
    <property type="project" value="UniProtKB-ARBA"/>
</dbReference>
<evidence type="ECO:0000259" key="18">
    <source>
        <dbReference type="PROSITE" id="PS51215"/>
    </source>
</evidence>
<evidence type="ECO:0000256" key="10">
    <source>
        <dbReference type="ARBA" id="ARBA00022853"/>
    </source>
</evidence>
<evidence type="ECO:0000259" key="15">
    <source>
        <dbReference type="PROSITE" id="PS50280"/>
    </source>
</evidence>
<dbReference type="InterPro" id="IPR006560">
    <property type="entry name" value="AWS_dom"/>
</dbReference>
<feature type="compositionally biased region" description="Basic and acidic residues" evidence="13">
    <location>
        <begin position="23"/>
        <end position="42"/>
    </location>
</feature>
<dbReference type="Pfam" id="PF00856">
    <property type="entry name" value="SET"/>
    <property type="match status" value="1"/>
</dbReference>
<dbReference type="InterPro" id="IPR001214">
    <property type="entry name" value="SET_dom"/>
</dbReference>
<feature type="region of interest" description="Disordered" evidence="13">
    <location>
        <begin position="1"/>
        <end position="67"/>
    </location>
</feature>
<dbReference type="OMA" id="CRGNERI"/>
<dbReference type="PROSITE" id="PS50812">
    <property type="entry name" value="PWWP"/>
    <property type="match status" value="2"/>
</dbReference>
<accession>A0A9J6FIM4</accession>
<evidence type="ECO:0000256" key="13">
    <source>
        <dbReference type="SAM" id="MobiDB-lite"/>
    </source>
</evidence>
<dbReference type="PANTHER" id="PTHR22884">
    <property type="entry name" value="SET DOMAIN PROTEINS"/>
    <property type="match status" value="1"/>
</dbReference>
<evidence type="ECO:0000256" key="9">
    <source>
        <dbReference type="ARBA" id="ARBA00022833"/>
    </source>
</evidence>
<evidence type="ECO:0000259" key="14">
    <source>
        <dbReference type="PROSITE" id="PS50016"/>
    </source>
</evidence>
<feature type="region of interest" description="Disordered" evidence="13">
    <location>
        <begin position="206"/>
        <end position="225"/>
    </location>
</feature>
<name>A0A9J6FIM4_HAELO</name>
<feature type="domain" description="Post-SET" evidence="17">
    <location>
        <begin position="739"/>
        <end position="755"/>
    </location>
</feature>
<keyword evidence="6" id="KW-0949">S-adenosyl-L-methionine</keyword>
<keyword evidence="9" id="KW-0862">Zinc</keyword>
<dbReference type="InterPro" id="IPR000313">
    <property type="entry name" value="PWWP_dom"/>
</dbReference>
<dbReference type="SMART" id="SM00293">
    <property type="entry name" value="PWWP"/>
    <property type="match status" value="2"/>
</dbReference>
<feature type="domain" description="PHD-type" evidence="14">
    <location>
        <begin position="391"/>
        <end position="436"/>
    </location>
</feature>
<feature type="domain" description="PWWP" evidence="16">
    <location>
        <begin position="441"/>
        <end position="504"/>
    </location>
</feature>
<dbReference type="SMART" id="SM00249">
    <property type="entry name" value="PHD"/>
    <property type="match status" value="2"/>
</dbReference>
<evidence type="ECO:0000313" key="20">
    <source>
        <dbReference type="Proteomes" id="UP000821853"/>
    </source>
</evidence>
<dbReference type="GO" id="GO:0032259">
    <property type="term" value="P:methylation"/>
    <property type="evidence" value="ECO:0007669"/>
    <property type="project" value="UniProtKB-KW"/>
</dbReference>
<dbReference type="InterPro" id="IPR003616">
    <property type="entry name" value="Post-SET_dom"/>
</dbReference>
<dbReference type="VEuPathDB" id="VectorBase:HLOH_063837"/>
<dbReference type="SUPFAM" id="SSF82199">
    <property type="entry name" value="SET domain"/>
    <property type="match status" value="1"/>
</dbReference>
<dbReference type="CDD" id="cd05838">
    <property type="entry name" value="PWWP_NSD_rpt2"/>
    <property type="match status" value="1"/>
</dbReference>
<comment type="subcellular location">
    <subcellularLocation>
        <location evidence="2">Chromosome</location>
    </subcellularLocation>
    <subcellularLocation>
        <location evidence="1">Nucleus</location>
    </subcellularLocation>
</comment>
<dbReference type="PROSITE" id="PS51215">
    <property type="entry name" value="AWS"/>
    <property type="match status" value="1"/>
</dbReference>
<dbReference type="InterPro" id="IPR050777">
    <property type="entry name" value="SET2_Histone-Lys_MeTrsfase"/>
</dbReference>
<dbReference type="SUPFAM" id="SSF63748">
    <property type="entry name" value="Tudor/PWWP/MBT"/>
    <property type="match status" value="2"/>
</dbReference>
<comment type="caution">
    <text evidence="19">The sequence shown here is derived from an EMBL/GenBank/DDBJ whole genome shotgun (WGS) entry which is preliminary data.</text>
</comment>
<gene>
    <name evidence="19" type="ORF">HPB48_015176</name>
</gene>
<dbReference type="Pfam" id="PF00855">
    <property type="entry name" value="PWWP"/>
    <property type="match status" value="2"/>
</dbReference>
<feature type="region of interest" description="Disordered" evidence="13">
    <location>
        <begin position="755"/>
        <end position="780"/>
    </location>
</feature>
<feature type="domain" description="PWWP" evidence="16">
    <location>
        <begin position="92"/>
        <end position="155"/>
    </location>
</feature>
<reference evidence="19 20" key="1">
    <citation type="journal article" date="2020" name="Cell">
        <title>Large-Scale Comparative Analyses of Tick Genomes Elucidate Their Genetic Diversity and Vector Capacities.</title>
        <authorList>
            <consortium name="Tick Genome and Microbiome Consortium (TIGMIC)"/>
            <person name="Jia N."/>
            <person name="Wang J."/>
            <person name="Shi W."/>
            <person name="Du L."/>
            <person name="Sun Y."/>
            <person name="Zhan W."/>
            <person name="Jiang J.F."/>
            <person name="Wang Q."/>
            <person name="Zhang B."/>
            <person name="Ji P."/>
            <person name="Bell-Sakyi L."/>
            <person name="Cui X.M."/>
            <person name="Yuan T.T."/>
            <person name="Jiang B.G."/>
            <person name="Yang W.F."/>
            <person name="Lam T.T."/>
            <person name="Chang Q.C."/>
            <person name="Ding S.J."/>
            <person name="Wang X.J."/>
            <person name="Zhu J.G."/>
            <person name="Ruan X.D."/>
            <person name="Zhao L."/>
            <person name="Wei J.T."/>
            <person name="Ye R.Z."/>
            <person name="Que T.C."/>
            <person name="Du C.H."/>
            <person name="Zhou Y.H."/>
            <person name="Cheng J.X."/>
            <person name="Dai P.F."/>
            <person name="Guo W.B."/>
            <person name="Han X.H."/>
            <person name="Huang E.J."/>
            <person name="Li L.F."/>
            <person name="Wei W."/>
            <person name="Gao Y.C."/>
            <person name="Liu J.Z."/>
            <person name="Shao H.Z."/>
            <person name="Wang X."/>
            <person name="Wang C.C."/>
            <person name="Yang T.C."/>
            <person name="Huo Q.B."/>
            <person name="Li W."/>
            <person name="Chen H.Y."/>
            <person name="Chen S.E."/>
            <person name="Zhou L.G."/>
            <person name="Ni X.B."/>
            <person name="Tian J.H."/>
            <person name="Sheng Y."/>
            <person name="Liu T."/>
            <person name="Pan Y.S."/>
            <person name="Xia L.Y."/>
            <person name="Li J."/>
            <person name="Zhao F."/>
            <person name="Cao W.C."/>
        </authorList>
    </citation>
    <scope>NUCLEOTIDE SEQUENCE [LARGE SCALE GENOMIC DNA]</scope>
    <source>
        <strain evidence="19">HaeL-2018</strain>
    </source>
</reference>
<dbReference type="Gene3D" id="2.170.270.10">
    <property type="entry name" value="SET domain"/>
    <property type="match status" value="1"/>
</dbReference>
<dbReference type="InterPro" id="IPR046341">
    <property type="entry name" value="SET_dom_sf"/>
</dbReference>
<evidence type="ECO:0000256" key="2">
    <source>
        <dbReference type="ARBA" id="ARBA00004286"/>
    </source>
</evidence>
<dbReference type="FunFam" id="2.30.30.140:FF:000099">
    <property type="entry name" value="Histone-lysine N-methyltransferase"/>
    <property type="match status" value="1"/>
</dbReference>
<evidence type="ECO:0000313" key="19">
    <source>
        <dbReference type="EMBL" id="KAH9362861.1"/>
    </source>
</evidence>
<dbReference type="GO" id="GO:0016279">
    <property type="term" value="F:protein-lysine N-methyltransferase activity"/>
    <property type="evidence" value="ECO:0007669"/>
    <property type="project" value="UniProtKB-ARBA"/>
</dbReference>
<evidence type="ECO:0000256" key="5">
    <source>
        <dbReference type="ARBA" id="ARBA00022679"/>
    </source>
</evidence>
<protein>
    <recommendedName>
        <fullName evidence="21">Histone-lysine N-methyltransferase</fullName>
    </recommendedName>
</protein>
<evidence type="ECO:0000256" key="7">
    <source>
        <dbReference type="ARBA" id="ARBA00022723"/>
    </source>
</evidence>
<sequence>MEYLPLVRVRPSHASDKSSSPDLPDKRSSPYERRSSKREKLDLTTGGVTKKRGRKRKGQDFVEEEREKLDILEAPKEPEKVKSTEPAEQYLVGDLLWSKIGNHPFWPAMVSFDPVSGIYTKLVKNSLRLYHVQYFGPEPQHGWTQPKRTLPYQGLSKFAALGNLQRPPYDVPTRKRSDWLVAVQEADEASEMTRAERKQKLTFEYYNRPTKNSKSPPQPLQENRAVEKPKEDLCLVCEKTGATLSCAGPCKMSFHLDCLGIAHAPTEFLCDECTTDKNGEQAKTSIRVCTPHRPCLLCVHSVFLAFHFHLVCNASMFHNAKNQLAWLYAINGTFIFPSAQQRASRRSAAALHPVPCAFHSPCLPAGSSPVSNRAVVCPRHGPPVVGTAVNVSWCMMCTKLGKLLCCDGCPSAMHASCLGLEADPEGPFLCADCLSWKHPKQADIVWVKLGCYRWWPALVCDPAEVPDNILALKHRPVGDFVVRFYGSHDYYWTNRKRVFLFAEGDRGSLAASSKSLATLFKAALDEATLAWDAQRRARECSEKPTPFRMIRSCKPVGQVSMPALDLHSVSVCACSVDDPCRANCLNRMLMYECHRDLCPARERCENQRFQKRQYAQTSVVHAPRRGWGLQADQALAAGDFIMEYVGEIIDERECARRLAQLEQENSRNFYFITLEKDRVIDAGPRGNLSRFINHSCEPNCESRKWTVNGDTRIGIFAIKDIEPGTELTFNYNLDSRGNEKIPCACGSENCSGYMGVRPRPPESDMRTPKRRRGPRGGVAD</sequence>
<evidence type="ECO:0000256" key="1">
    <source>
        <dbReference type="ARBA" id="ARBA00004123"/>
    </source>
</evidence>
<dbReference type="Pfam" id="PF17907">
    <property type="entry name" value="AWS"/>
    <property type="match status" value="1"/>
</dbReference>
<dbReference type="GO" id="GO:0005634">
    <property type="term" value="C:nucleus"/>
    <property type="evidence" value="ECO:0007669"/>
    <property type="project" value="UniProtKB-SubCell"/>
</dbReference>
<dbReference type="Pfam" id="PF23011">
    <property type="entry name" value="PHD-1st_NSD"/>
    <property type="match status" value="2"/>
</dbReference>
<keyword evidence="11" id="KW-0539">Nucleus</keyword>
<dbReference type="SMART" id="SM00317">
    <property type="entry name" value="SET"/>
    <property type="match status" value="1"/>
</dbReference>
<dbReference type="OrthoDB" id="422362at2759"/>
<dbReference type="AlphaFoldDB" id="A0A9J6FIM4"/>
<keyword evidence="5" id="KW-0808">Transferase</keyword>
<dbReference type="GO" id="GO:0008270">
    <property type="term" value="F:zinc ion binding"/>
    <property type="evidence" value="ECO:0007669"/>
    <property type="project" value="UniProtKB-KW"/>
</dbReference>
<dbReference type="EMBL" id="JABSTR010000001">
    <property type="protein sequence ID" value="KAH9362861.1"/>
    <property type="molecule type" value="Genomic_DNA"/>
</dbReference>
<feature type="domain" description="SET" evidence="15">
    <location>
        <begin position="610"/>
        <end position="732"/>
    </location>
</feature>
<evidence type="ECO:0000256" key="12">
    <source>
        <dbReference type="PROSITE-ProRule" id="PRU00146"/>
    </source>
</evidence>
<dbReference type="CDD" id="cd20144">
    <property type="entry name" value="PWWP_NSD_rpt1"/>
    <property type="match status" value="1"/>
</dbReference>
<evidence type="ECO:0000259" key="17">
    <source>
        <dbReference type="PROSITE" id="PS50868"/>
    </source>
</evidence>
<dbReference type="PROSITE" id="PS50868">
    <property type="entry name" value="POST_SET"/>
    <property type="match status" value="1"/>
</dbReference>
<evidence type="ECO:0000256" key="11">
    <source>
        <dbReference type="ARBA" id="ARBA00023242"/>
    </source>
</evidence>
<dbReference type="PROSITE" id="PS50016">
    <property type="entry name" value="ZF_PHD_2"/>
    <property type="match status" value="1"/>
</dbReference>
<keyword evidence="3" id="KW-0158">Chromosome</keyword>
<dbReference type="CDD" id="cd15564">
    <property type="entry name" value="PHD1_NSD"/>
    <property type="match status" value="1"/>
</dbReference>
<dbReference type="InterPro" id="IPR001965">
    <property type="entry name" value="Znf_PHD"/>
</dbReference>
<keyword evidence="10" id="KW-0156">Chromatin regulator</keyword>
<evidence type="ECO:0000259" key="16">
    <source>
        <dbReference type="PROSITE" id="PS50812"/>
    </source>
</evidence>
<dbReference type="SMART" id="SM00570">
    <property type="entry name" value="AWS"/>
    <property type="match status" value="1"/>
</dbReference>
<keyword evidence="4" id="KW-0489">Methyltransferase</keyword>
<dbReference type="Gene3D" id="3.30.40.10">
    <property type="entry name" value="Zinc/RING finger domain, C3HC4 (zinc finger)"/>
    <property type="match status" value="2"/>
</dbReference>
<evidence type="ECO:0000256" key="3">
    <source>
        <dbReference type="ARBA" id="ARBA00022454"/>
    </source>
</evidence>
<dbReference type="Proteomes" id="UP000821853">
    <property type="component" value="Chromosome 1"/>
</dbReference>
<evidence type="ECO:0008006" key="21">
    <source>
        <dbReference type="Google" id="ProtNLM"/>
    </source>
</evidence>
<evidence type="ECO:0000256" key="8">
    <source>
        <dbReference type="ARBA" id="ARBA00022771"/>
    </source>
</evidence>
<feature type="domain" description="AWS" evidence="18">
    <location>
        <begin position="567"/>
        <end position="613"/>
    </location>
</feature>
<dbReference type="InterPro" id="IPR059153">
    <property type="entry name" value="NSD_PHD-1st"/>
</dbReference>
<dbReference type="InterPro" id="IPR011011">
    <property type="entry name" value="Znf_FYVE_PHD"/>
</dbReference>
<dbReference type="InterPro" id="IPR013083">
    <property type="entry name" value="Znf_RING/FYVE/PHD"/>
</dbReference>
<dbReference type="SUPFAM" id="SSF57903">
    <property type="entry name" value="FYVE/PHD zinc finger"/>
    <property type="match status" value="2"/>
</dbReference>
<evidence type="ECO:0000256" key="6">
    <source>
        <dbReference type="ARBA" id="ARBA00022691"/>
    </source>
</evidence>
<keyword evidence="7" id="KW-0479">Metal-binding</keyword>
<evidence type="ECO:0000256" key="4">
    <source>
        <dbReference type="ARBA" id="ARBA00022603"/>
    </source>
</evidence>
<organism evidence="19 20">
    <name type="scientific">Haemaphysalis longicornis</name>
    <name type="common">Bush tick</name>
    <dbReference type="NCBI Taxonomy" id="44386"/>
    <lineage>
        <taxon>Eukaryota</taxon>
        <taxon>Metazoa</taxon>
        <taxon>Ecdysozoa</taxon>
        <taxon>Arthropoda</taxon>
        <taxon>Chelicerata</taxon>
        <taxon>Arachnida</taxon>
        <taxon>Acari</taxon>
        <taxon>Parasitiformes</taxon>
        <taxon>Ixodida</taxon>
        <taxon>Ixodoidea</taxon>
        <taxon>Ixodidae</taxon>
        <taxon>Haemaphysalinae</taxon>
        <taxon>Haemaphysalis</taxon>
    </lineage>
</organism>
<proteinExistence type="predicted"/>
<keyword evidence="8 12" id="KW-0863">Zinc-finger</keyword>
<dbReference type="GO" id="GO:0005694">
    <property type="term" value="C:chromosome"/>
    <property type="evidence" value="ECO:0007669"/>
    <property type="project" value="UniProtKB-SubCell"/>
</dbReference>
<dbReference type="Gene3D" id="2.30.30.140">
    <property type="match status" value="2"/>
</dbReference>
<dbReference type="SMART" id="SM00508">
    <property type="entry name" value="PostSET"/>
    <property type="match status" value="1"/>
</dbReference>